<evidence type="ECO:0000313" key="7">
    <source>
        <dbReference type="EMBL" id="KAJ6677449.1"/>
    </source>
</evidence>
<dbReference type="Gene3D" id="1.10.10.10">
    <property type="entry name" value="Winged helix-like DNA-binding domain superfamily/Winged helix DNA-binding domain"/>
    <property type="match status" value="1"/>
</dbReference>
<evidence type="ECO:0000256" key="1">
    <source>
        <dbReference type="ARBA" id="ARBA00022603"/>
    </source>
</evidence>
<gene>
    <name evidence="7" type="ORF">OIU85_010598</name>
</gene>
<dbReference type="EMBL" id="JAPFFL010000015">
    <property type="protein sequence ID" value="KAJ6677449.1"/>
    <property type="molecule type" value="Genomic_DNA"/>
</dbReference>
<reference evidence="7" key="1">
    <citation type="submission" date="2022-11" db="EMBL/GenBank/DDBJ databases">
        <authorList>
            <person name="Hyden B.L."/>
            <person name="Feng K."/>
            <person name="Yates T."/>
            <person name="Jawdy S."/>
            <person name="Smart L.B."/>
            <person name="Muchero W."/>
        </authorList>
    </citation>
    <scope>NUCLEOTIDE SEQUENCE</scope>
    <source>
        <tissue evidence="7">Shoot tip</tissue>
    </source>
</reference>
<reference evidence="7" key="2">
    <citation type="journal article" date="2023" name="Int. J. Mol. Sci.">
        <title>De Novo Assembly and Annotation of 11 Diverse Shrub Willow (Salix) Genomes Reveals Novel Gene Organization in Sex-Linked Regions.</title>
        <authorList>
            <person name="Hyden B."/>
            <person name="Feng K."/>
            <person name="Yates T.B."/>
            <person name="Jawdy S."/>
            <person name="Cereghino C."/>
            <person name="Smart L.B."/>
            <person name="Muchero W."/>
        </authorList>
    </citation>
    <scope>NUCLEOTIDE SEQUENCE [LARGE SCALE GENOMIC DNA]</scope>
    <source>
        <tissue evidence="7">Shoot tip</tissue>
    </source>
</reference>
<dbReference type="InterPro" id="IPR036388">
    <property type="entry name" value="WH-like_DNA-bd_sf"/>
</dbReference>
<dbReference type="InterPro" id="IPR029063">
    <property type="entry name" value="SAM-dependent_MTases_sf"/>
</dbReference>
<keyword evidence="3" id="KW-0949">S-adenosyl-L-methionine</keyword>
<dbReference type="GO" id="GO:0046983">
    <property type="term" value="F:protein dimerization activity"/>
    <property type="evidence" value="ECO:0007669"/>
    <property type="project" value="InterPro"/>
</dbReference>
<feature type="active site" description="Proton acceptor" evidence="4">
    <location>
        <position position="243"/>
    </location>
</feature>
<sequence>MGSTGEAQMSPAQALNEDANSALLLVSSSVLPMVLKTAIELDLLEIMAKAGPGAFMSPSDIASHLPTKNPDAPAMLDRILRLLASYSILSCSVRDLPDGKVERIYGLASVCKFLTKNEDGGSLGPLCLMNQDKVLMESWYHLKDAILEGGVPFNKAYGMTAFEYHGKDPRINKGLASLVDVGGGTGAVISAIVSKYPSIKGINFDLPHVIADAPSFPGVENVGGDMFVSVPKADAVFMKWICHDWSDEHCFKLLKNCYDALPENGKVILVDCIIPVVPDTSLATKGVIHADVIMLAHNPGGKERTEKEFESLAKGTGFKGFEVMCCVFNTYVIEFRKQV</sequence>
<dbReference type="PIRSF" id="PIRSF005739">
    <property type="entry name" value="O-mtase"/>
    <property type="match status" value="1"/>
</dbReference>
<feature type="domain" description="O-methyltransferase C-terminal" evidence="5">
    <location>
        <begin position="139"/>
        <end position="172"/>
    </location>
</feature>
<dbReference type="InterPro" id="IPR012967">
    <property type="entry name" value="COMT_dimerisation"/>
</dbReference>
<dbReference type="CDD" id="cd02440">
    <property type="entry name" value="AdoMet_MTases"/>
    <property type="match status" value="1"/>
</dbReference>
<dbReference type="SUPFAM" id="SSF46785">
    <property type="entry name" value="Winged helix' DNA-binding domain"/>
    <property type="match status" value="1"/>
</dbReference>
<evidence type="ECO:0000259" key="6">
    <source>
        <dbReference type="Pfam" id="PF08100"/>
    </source>
</evidence>
<dbReference type="Proteomes" id="UP001151529">
    <property type="component" value="Chromosome 15Z"/>
</dbReference>
<dbReference type="GO" id="GO:0008171">
    <property type="term" value="F:O-methyltransferase activity"/>
    <property type="evidence" value="ECO:0007669"/>
    <property type="project" value="InterPro"/>
</dbReference>
<evidence type="ECO:0000313" key="8">
    <source>
        <dbReference type="Proteomes" id="UP001151529"/>
    </source>
</evidence>
<dbReference type="Pfam" id="PF00891">
    <property type="entry name" value="Methyltransf_2"/>
    <property type="match status" value="2"/>
</dbReference>
<dbReference type="InterPro" id="IPR001077">
    <property type="entry name" value="COMT_C"/>
</dbReference>
<evidence type="ECO:0000256" key="4">
    <source>
        <dbReference type="PIRSR" id="PIRSR005739-1"/>
    </source>
</evidence>
<evidence type="ECO:0000256" key="3">
    <source>
        <dbReference type="ARBA" id="ARBA00022691"/>
    </source>
</evidence>
<dbReference type="SUPFAM" id="SSF53335">
    <property type="entry name" value="S-adenosyl-L-methionine-dependent methyltransferases"/>
    <property type="match status" value="1"/>
</dbReference>
<dbReference type="PROSITE" id="PS51683">
    <property type="entry name" value="SAM_OMT_II"/>
    <property type="match status" value="1"/>
</dbReference>
<dbReference type="GO" id="GO:0032259">
    <property type="term" value="P:methylation"/>
    <property type="evidence" value="ECO:0007669"/>
    <property type="project" value="UniProtKB-KW"/>
</dbReference>
<dbReference type="AlphaFoldDB" id="A0A9Q0SGZ9"/>
<dbReference type="InterPro" id="IPR036390">
    <property type="entry name" value="WH_DNA-bd_sf"/>
</dbReference>
<dbReference type="PANTHER" id="PTHR11746">
    <property type="entry name" value="O-METHYLTRANSFERASE"/>
    <property type="match status" value="1"/>
</dbReference>
<dbReference type="Gene3D" id="3.40.50.150">
    <property type="entry name" value="Vaccinia Virus protein VP39"/>
    <property type="match status" value="1"/>
</dbReference>
<comment type="caution">
    <text evidence="7">The sequence shown here is derived from an EMBL/GenBank/DDBJ whole genome shotgun (WGS) entry which is preliminary data.</text>
</comment>
<dbReference type="OrthoDB" id="1606438at2759"/>
<proteinExistence type="predicted"/>
<evidence type="ECO:0000256" key="2">
    <source>
        <dbReference type="ARBA" id="ARBA00022679"/>
    </source>
</evidence>
<dbReference type="InterPro" id="IPR016461">
    <property type="entry name" value="COMT-like"/>
</dbReference>
<dbReference type="Pfam" id="PF08100">
    <property type="entry name" value="Dimerisation"/>
    <property type="match status" value="1"/>
</dbReference>
<keyword evidence="8" id="KW-1185">Reference proteome</keyword>
<dbReference type="FunFam" id="1.10.10.10:FF:000357">
    <property type="entry name" value="Caffeic acid 3-O-methyltransferase"/>
    <property type="match status" value="1"/>
</dbReference>
<protein>
    <submittedName>
        <fullName evidence="7">O-METHYLTRANSFERASE</fullName>
    </submittedName>
</protein>
<accession>A0A9Q0SGZ9</accession>
<feature type="domain" description="O-methyltransferase C-terminal" evidence="5">
    <location>
        <begin position="174"/>
        <end position="319"/>
    </location>
</feature>
<keyword evidence="2" id="KW-0808">Transferase</keyword>
<organism evidence="7 8">
    <name type="scientific">Salix viminalis</name>
    <name type="common">Common osier</name>
    <name type="synonym">Basket willow</name>
    <dbReference type="NCBI Taxonomy" id="40686"/>
    <lineage>
        <taxon>Eukaryota</taxon>
        <taxon>Viridiplantae</taxon>
        <taxon>Streptophyta</taxon>
        <taxon>Embryophyta</taxon>
        <taxon>Tracheophyta</taxon>
        <taxon>Spermatophyta</taxon>
        <taxon>Magnoliopsida</taxon>
        <taxon>eudicotyledons</taxon>
        <taxon>Gunneridae</taxon>
        <taxon>Pentapetalae</taxon>
        <taxon>rosids</taxon>
        <taxon>fabids</taxon>
        <taxon>Malpighiales</taxon>
        <taxon>Salicaceae</taxon>
        <taxon>Saliceae</taxon>
        <taxon>Salix</taxon>
    </lineage>
</organism>
<name>A0A9Q0SGZ9_SALVM</name>
<keyword evidence="1" id="KW-0489">Methyltransferase</keyword>
<feature type="domain" description="O-methyltransferase dimerisation" evidence="6">
    <location>
        <begin position="25"/>
        <end position="116"/>
    </location>
</feature>
<evidence type="ECO:0000259" key="5">
    <source>
        <dbReference type="Pfam" id="PF00891"/>
    </source>
</evidence>